<dbReference type="CDD" id="cd16413">
    <property type="entry name" value="DGQHR_domain"/>
    <property type="match status" value="1"/>
</dbReference>
<dbReference type="InterPro" id="IPR017601">
    <property type="entry name" value="DGQHR-contain_dom"/>
</dbReference>
<dbReference type="InterPro" id="IPR017642">
    <property type="entry name" value="DNA_S_mod_DndB"/>
</dbReference>
<name>A0ABT7JSZ0_9HYPH</name>
<accession>A0ABT7JSZ0</accession>
<proteinExistence type="predicted"/>
<dbReference type="EMBL" id="JARFYM010000007">
    <property type="protein sequence ID" value="MDL2399462.1"/>
    <property type="molecule type" value="Genomic_DNA"/>
</dbReference>
<keyword evidence="2" id="KW-1185">Reference proteome</keyword>
<organism evidence="1 2">
    <name type="scientific">Rhizobium mayense</name>
    <dbReference type="NCBI Taxonomy" id="1312184"/>
    <lineage>
        <taxon>Bacteria</taxon>
        <taxon>Pseudomonadati</taxon>
        <taxon>Pseudomonadota</taxon>
        <taxon>Alphaproteobacteria</taxon>
        <taxon>Hyphomicrobiales</taxon>
        <taxon>Rhizobiaceae</taxon>
        <taxon>Rhizobium/Agrobacterium group</taxon>
        <taxon>Rhizobium</taxon>
    </lineage>
</organism>
<dbReference type="Proteomes" id="UP001172645">
    <property type="component" value="Unassembled WGS sequence"/>
</dbReference>
<protein>
    <submittedName>
        <fullName evidence="1">DGQHR domain-containing protein</fullName>
    </submittedName>
</protein>
<sequence length="338" mass="37067">MDFQYLDVKQKEHRFKLLSIPAGLLTKISYASVRRKDDEEGAVQRILNNSRISGVKDFALKLGDFPASIVLNWVGPKLATAGGKVTLVDNARMAQIIDGQHRVAGLAAAIEEDPTVAGFEIPVAMYEGLDTSNSARIFISINTEQRPAPKSLVLDLYGVTASDLMDPSAMRASDIVSFLGGPDQPYDGWIKLPNQDRKRGGVALSTAVSAVKPLVDDKGLLDQIGASELKMQQAIFSNYFSALQQRYGSNWHDRSNVFIYAAGFIGAIEFFRTKLVDYCKHKGSFEKSTIHDAIVLDETSLILQENVKGLGGTEAANAVRDQLSRAFRPDDQPQGFRI</sequence>
<dbReference type="Pfam" id="PF14072">
    <property type="entry name" value="DndB"/>
    <property type="match status" value="1"/>
</dbReference>
<dbReference type="NCBIfam" id="TIGR03187">
    <property type="entry name" value="DGQHR"/>
    <property type="match status" value="1"/>
</dbReference>
<reference evidence="1" key="1">
    <citation type="submission" date="2023-06" db="EMBL/GenBank/DDBJ databases">
        <title>Phylogenetic Diversity of Rhizobium strains.</title>
        <authorList>
            <person name="Moura F.T."/>
            <person name="Helene L.C.F."/>
            <person name="Hungria M."/>
        </authorList>
    </citation>
    <scope>NUCLEOTIDE SEQUENCE</scope>
    <source>
        <strain evidence="1">CCGE526</strain>
    </source>
</reference>
<evidence type="ECO:0000313" key="1">
    <source>
        <dbReference type="EMBL" id="MDL2399462.1"/>
    </source>
</evidence>
<dbReference type="RefSeq" id="WP_285868438.1">
    <property type="nucleotide sequence ID" value="NZ_JARFYM010000007.1"/>
</dbReference>
<gene>
    <name evidence="1" type="ORF">PY649_11195</name>
</gene>
<evidence type="ECO:0000313" key="2">
    <source>
        <dbReference type="Proteomes" id="UP001172645"/>
    </source>
</evidence>
<comment type="caution">
    <text evidence="1">The sequence shown here is derived from an EMBL/GenBank/DDBJ whole genome shotgun (WGS) entry which is preliminary data.</text>
</comment>